<evidence type="ECO:0000313" key="2">
    <source>
        <dbReference type="Proteomes" id="UP000005459"/>
    </source>
</evidence>
<keyword evidence="2" id="KW-1185">Reference proteome</keyword>
<dbReference type="AlphaFoldDB" id="F9U972"/>
<protein>
    <submittedName>
        <fullName evidence="1">Uncharacterized protein</fullName>
    </submittedName>
</protein>
<dbReference type="EMBL" id="AFWV01000004">
    <property type="protein sequence ID" value="EGV19330.1"/>
    <property type="molecule type" value="Genomic_DNA"/>
</dbReference>
<dbReference type="Proteomes" id="UP000005459">
    <property type="component" value="Unassembled WGS sequence"/>
</dbReference>
<accession>F9U972</accession>
<name>F9U972_9GAMM</name>
<sequence length="40" mass="4578">MTVLNERLMETVLTEENLQAAYRQVKANGTVARPEWTGWA</sequence>
<organism evidence="1 2">
    <name type="scientific">Thiocapsa marina 5811</name>
    <dbReference type="NCBI Taxonomy" id="768671"/>
    <lineage>
        <taxon>Bacteria</taxon>
        <taxon>Pseudomonadati</taxon>
        <taxon>Pseudomonadota</taxon>
        <taxon>Gammaproteobacteria</taxon>
        <taxon>Chromatiales</taxon>
        <taxon>Chromatiaceae</taxon>
        <taxon>Thiocapsa</taxon>
    </lineage>
</organism>
<evidence type="ECO:0000313" key="1">
    <source>
        <dbReference type="EMBL" id="EGV19330.1"/>
    </source>
</evidence>
<gene>
    <name evidence="1" type="ORF">ThimaDRAFT_1474</name>
</gene>
<proteinExistence type="predicted"/>
<dbReference type="RefSeq" id="WP_007192351.1">
    <property type="nucleotide sequence ID" value="NZ_AFWV01000004.1"/>
</dbReference>
<reference evidence="1 2" key="1">
    <citation type="submission" date="2011-06" db="EMBL/GenBank/DDBJ databases">
        <title>The draft genome of Thiocapsa marina 5811.</title>
        <authorList>
            <consortium name="US DOE Joint Genome Institute (JGI-PGF)"/>
            <person name="Lucas S."/>
            <person name="Han J."/>
            <person name="Cheng J.-F."/>
            <person name="Goodwin L."/>
            <person name="Pitluck S."/>
            <person name="Peters L."/>
            <person name="Land M.L."/>
            <person name="Hauser L."/>
            <person name="Vogl K."/>
            <person name="Liu Z."/>
            <person name="Imhoff J."/>
            <person name="Thiel V."/>
            <person name="Frigaard N.-U."/>
            <person name="Bryant D."/>
            <person name="Woyke T.J."/>
        </authorList>
    </citation>
    <scope>NUCLEOTIDE SEQUENCE [LARGE SCALE GENOMIC DNA]</scope>
    <source>
        <strain evidence="1 2">5811</strain>
    </source>
</reference>